<dbReference type="InterPro" id="IPR029058">
    <property type="entry name" value="AB_hydrolase_fold"/>
</dbReference>
<dbReference type="AlphaFoldDB" id="A0A1A9RGP3"/>
<evidence type="ECO:0000259" key="2">
    <source>
        <dbReference type="Pfam" id="PF20434"/>
    </source>
</evidence>
<dbReference type="Proteomes" id="UP000077589">
    <property type="component" value="Unassembled WGS sequence"/>
</dbReference>
<dbReference type="InterPro" id="IPR048124">
    <property type="entry name" value="Tannase_B"/>
</dbReference>
<protein>
    <submittedName>
        <fullName evidence="3">Alpha/beta hydrolase</fullName>
    </submittedName>
</protein>
<organism evidence="3 4">
    <name type="scientific">Eikenella corrodens</name>
    <dbReference type="NCBI Taxonomy" id="539"/>
    <lineage>
        <taxon>Bacteria</taxon>
        <taxon>Pseudomonadati</taxon>
        <taxon>Pseudomonadota</taxon>
        <taxon>Betaproteobacteria</taxon>
        <taxon>Neisseriales</taxon>
        <taxon>Neisseriaceae</taxon>
        <taxon>Eikenella</taxon>
    </lineage>
</organism>
<evidence type="ECO:0000313" key="3">
    <source>
        <dbReference type="EMBL" id="OAM17614.1"/>
    </source>
</evidence>
<dbReference type="NCBIfam" id="NF041556">
    <property type="entry name" value="tannase_B"/>
    <property type="match status" value="1"/>
</dbReference>
<feature type="domain" description="BD-FAE-like" evidence="2">
    <location>
        <begin position="98"/>
        <end position="224"/>
    </location>
</feature>
<dbReference type="OrthoDB" id="923957at2"/>
<accession>A0A1A9RGP3</accession>
<keyword evidence="1" id="KW-0732">Signal</keyword>
<feature type="signal peptide" evidence="1">
    <location>
        <begin position="1"/>
        <end position="21"/>
    </location>
</feature>
<evidence type="ECO:0000256" key="1">
    <source>
        <dbReference type="SAM" id="SignalP"/>
    </source>
</evidence>
<proteinExistence type="predicted"/>
<name>A0A1A9RGP3_EIKCO</name>
<evidence type="ECO:0000313" key="4">
    <source>
        <dbReference type="Proteomes" id="UP000077589"/>
    </source>
</evidence>
<gene>
    <name evidence="3" type="ORF">A7P90_07760</name>
</gene>
<dbReference type="GO" id="GO:0016787">
    <property type="term" value="F:hydrolase activity"/>
    <property type="evidence" value="ECO:0007669"/>
    <property type="project" value="UniProtKB-KW"/>
</dbReference>
<dbReference type="PROSITE" id="PS51257">
    <property type="entry name" value="PROKAR_LIPOPROTEIN"/>
    <property type="match status" value="1"/>
</dbReference>
<dbReference type="InterPro" id="IPR049492">
    <property type="entry name" value="BD-FAE-like_dom"/>
</dbReference>
<dbReference type="SUPFAM" id="SSF53474">
    <property type="entry name" value="alpha/beta-Hydrolases"/>
    <property type="match status" value="1"/>
</dbReference>
<reference evidence="4" key="1">
    <citation type="submission" date="2016-05" db="EMBL/GenBank/DDBJ databases">
        <title>Draft genome of Corynebacterium afermentans subsp. afermentans LCDC 88199T.</title>
        <authorList>
            <person name="Bernier A.-M."/>
            <person name="Bernard K."/>
        </authorList>
    </citation>
    <scope>NUCLEOTIDE SEQUENCE [LARGE SCALE GENOMIC DNA]</scope>
    <source>
        <strain evidence="4">NML04-0072</strain>
    </source>
</reference>
<dbReference type="Pfam" id="PF20434">
    <property type="entry name" value="BD-FAE"/>
    <property type="match status" value="1"/>
</dbReference>
<dbReference type="RefSeq" id="WP_064087864.1">
    <property type="nucleotide sequence ID" value="NZ_LXSG01000035.1"/>
</dbReference>
<sequence length="496" mass="53693">MMKFKTTLLTGILALACGSGAAKTIEVSQGYGLDFRTQNYTRQSTVVNGQTVAYRAYENIVYVANPADSAYQTINIYIPEAYFNGGSINGYTAQTAPIFLPNQIGGYMPAKAGVPGKGGFGPSKEGQVDAMQVALARGYVVASPGARGRTAVTGKAPAAIVDLKAAVRYLRFNDAVMAGDAEKIISNGTSAGGALSVLLGASGNQADYEPYLQQLGAAPAKDHIFAVSAYCPISILDHADAAYEWQFNGVNDYQKMDISMIDYHVERKLVNGTLTNEQIQISGSLKAQFPVYVNSLRLRDPQGRALRLDAQGNGSFKNYVASFLRRSAQSQLDAGKDLSSRNWLTIRNGKVSAVDFAAYARAVGRQKTPPAFDALDLSSGENQLFGTATTDKQHFTAFSYQHRANAQATLADPQTVKLMNPMHYISRHTAPQHWRIRVGTADSDTSLAIAAILTAKLQNSGKRVDFALPWDVPHSGDYDLDELFDWMDKTVRQPRG</sequence>
<keyword evidence="3" id="KW-0378">Hydrolase</keyword>
<feature type="chain" id="PRO_5008395781" evidence="1">
    <location>
        <begin position="22"/>
        <end position="496"/>
    </location>
</feature>
<dbReference type="EMBL" id="LXSG01000035">
    <property type="protein sequence ID" value="OAM17614.1"/>
    <property type="molecule type" value="Genomic_DNA"/>
</dbReference>
<dbReference type="Gene3D" id="3.40.50.1820">
    <property type="entry name" value="alpha/beta hydrolase"/>
    <property type="match status" value="1"/>
</dbReference>
<comment type="caution">
    <text evidence="3">The sequence shown here is derived from an EMBL/GenBank/DDBJ whole genome shotgun (WGS) entry which is preliminary data.</text>
</comment>